<evidence type="ECO:0000256" key="2">
    <source>
        <dbReference type="ARBA" id="ARBA00022801"/>
    </source>
</evidence>
<dbReference type="Pfam" id="PF01229">
    <property type="entry name" value="Glyco_hydro_39"/>
    <property type="match status" value="1"/>
</dbReference>
<comment type="similarity">
    <text evidence="1">Belongs to the glycosyl hydrolase 39 family.</text>
</comment>
<gene>
    <name evidence="6" type="ORF">GGQ92_000997</name>
</gene>
<evidence type="ECO:0000259" key="5">
    <source>
        <dbReference type="Pfam" id="PF01229"/>
    </source>
</evidence>
<dbReference type="InterPro" id="IPR051923">
    <property type="entry name" value="Glycosyl_Hydrolase_39"/>
</dbReference>
<organism evidence="6 7">
    <name type="scientific">Gracilibacillus halotolerans</name>
    <dbReference type="NCBI Taxonomy" id="74386"/>
    <lineage>
        <taxon>Bacteria</taxon>
        <taxon>Bacillati</taxon>
        <taxon>Bacillota</taxon>
        <taxon>Bacilli</taxon>
        <taxon>Bacillales</taxon>
        <taxon>Bacillaceae</taxon>
        <taxon>Gracilibacillus</taxon>
    </lineage>
</organism>
<feature type="active site" description="Proton donor" evidence="4">
    <location>
        <position position="159"/>
    </location>
</feature>
<dbReference type="InterPro" id="IPR049165">
    <property type="entry name" value="GH39_as"/>
</dbReference>
<dbReference type="RefSeq" id="WP_184245212.1">
    <property type="nucleotide sequence ID" value="NZ_BAAACU010000002.1"/>
</dbReference>
<dbReference type="InterPro" id="IPR049166">
    <property type="entry name" value="GH39_cat"/>
</dbReference>
<protein>
    <submittedName>
        <fullName evidence="6">Xylan 1,4-beta-xylosidase</fullName>
        <ecNumber evidence="6">3.2.1.37</ecNumber>
    </submittedName>
</protein>
<dbReference type="PROSITE" id="PS01027">
    <property type="entry name" value="GLYCOSYL_HYDROL_F39"/>
    <property type="match status" value="1"/>
</dbReference>
<keyword evidence="2 6" id="KW-0378">Hydrolase</keyword>
<evidence type="ECO:0000256" key="3">
    <source>
        <dbReference type="ARBA" id="ARBA00023295"/>
    </source>
</evidence>
<dbReference type="Gene3D" id="2.60.40.1500">
    <property type="entry name" value="Glycosyl hydrolase domain, family 39"/>
    <property type="match status" value="1"/>
</dbReference>
<dbReference type="GO" id="GO:0005975">
    <property type="term" value="P:carbohydrate metabolic process"/>
    <property type="evidence" value="ECO:0007669"/>
    <property type="project" value="InterPro"/>
</dbReference>
<dbReference type="InterPro" id="IPR017853">
    <property type="entry name" value="GH"/>
</dbReference>
<proteinExistence type="inferred from homology"/>
<dbReference type="SUPFAM" id="SSF51011">
    <property type="entry name" value="Glycosyl hydrolase domain"/>
    <property type="match status" value="1"/>
</dbReference>
<dbReference type="PRINTS" id="PR00745">
    <property type="entry name" value="GLHYDRLASE39"/>
</dbReference>
<evidence type="ECO:0000256" key="4">
    <source>
        <dbReference type="PIRSR" id="PIRSR600514-1"/>
    </source>
</evidence>
<dbReference type="Gene3D" id="3.20.20.80">
    <property type="entry name" value="Glycosidases"/>
    <property type="match status" value="1"/>
</dbReference>
<dbReference type="EMBL" id="JACHON010000002">
    <property type="protein sequence ID" value="MBB6512216.1"/>
    <property type="molecule type" value="Genomic_DNA"/>
</dbReference>
<keyword evidence="3 6" id="KW-0326">Glycosidase</keyword>
<dbReference type="InterPro" id="IPR000514">
    <property type="entry name" value="Glyco_hydro_39"/>
</dbReference>
<dbReference type="PANTHER" id="PTHR12631:SF10">
    <property type="entry name" value="BETA-XYLOSIDASE-LIKE PROTEIN-RELATED"/>
    <property type="match status" value="1"/>
</dbReference>
<reference evidence="6 7" key="1">
    <citation type="submission" date="2020-08" db="EMBL/GenBank/DDBJ databases">
        <title>Genomic Encyclopedia of Type Strains, Phase IV (KMG-IV): sequencing the most valuable type-strain genomes for metagenomic binning, comparative biology and taxonomic classification.</title>
        <authorList>
            <person name="Goeker M."/>
        </authorList>
    </citation>
    <scope>NUCLEOTIDE SEQUENCE [LARGE SCALE GENOMIC DNA]</scope>
    <source>
        <strain evidence="6 7">DSM 11805</strain>
    </source>
</reference>
<name>A0A841RL77_9BACI</name>
<evidence type="ECO:0000313" key="6">
    <source>
        <dbReference type="EMBL" id="MBB6512216.1"/>
    </source>
</evidence>
<dbReference type="EC" id="3.2.1.37" evidence="6"/>
<feature type="domain" description="Glycosyl hydrolases family 39 N-terminal catalytic" evidence="5">
    <location>
        <begin position="4"/>
        <end position="459"/>
    </location>
</feature>
<dbReference type="Proteomes" id="UP000572212">
    <property type="component" value="Unassembled WGS sequence"/>
</dbReference>
<comment type="caution">
    <text evidence="6">The sequence shown here is derived from an EMBL/GenBank/DDBJ whole genome shotgun (WGS) entry which is preliminary data.</text>
</comment>
<evidence type="ECO:0000313" key="7">
    <source>
        <dbReference type="Proteomes" id="UP000572212"/>
    </source>
</evidence>
<dbReference type="AlphaFoldDB" id="A0A841RL77"/>
<sequence>MTIQVTEESIGKFSTAWKDCIGTGRLGLALQKEYVEHLQLVQEEIGFRYIRGHGLLHDDIGIYRELQTENGTKVFYNFTYVDRIFDTFLELGLKPFVEFGFMPKQLASGTQTIFAWEGNVTPPKDYDKWSDLIKAVTSHFIERYGEEEVLTWPFEVWNEPNLVNFWEGADKEEYFKLYQVTVEAVKEINPNIQVGGPAICGGSDEWITDFLNFCYENQVPVDFVSRHAYTSRQPHKKTSEYYYQELAEPQKMLDEFHYVRGLIEQSPFPDLSFHITEYNTSYSPINPIHDTAVNAAYLAKILSQGGDYVDSFSYWTFSDVFEELDVPKAQFHGGFGLIGLNEVKKPTYHLFEFFNHLGEDILYRDDRQIVTKKSNGGYSIIAWNLAMEDHAKELTTNIKLTVPSNTYFIASKAVSEQYANPFEVWKQMGRPRFPSKQQVKILQDAAIPYVNYEQRAVQDGELLLEISLGRNEVRLIEIDVVNDETPTYDGLDDNLILHDR</sequence>
<dbReference type="PANTHER" id="PTHR12631">
    <property type="entry name" value="ALPHA-L-IDURONIDASE"/>
    <property type="match status" value="1"/>
</dbReference>
<dbReference type="GO" id="GO:0009044">
    <property type="term" value="F:xylan 1,4-beta-xylosidase activity"/>
    <property type="evidence" value="ECO:0007669"/>
    <property type="project" value="UniProtKB-EC"/>
</dbReference>
<dbReference type="SUPFAM" id="SSF51445">
    <property type="entry name" value="(Trans)glycosidases"/>
    <property type="match status" value="1"/>
</dbReference>
<accession>A0A841RL77</accession>
<keyword evidence="7" id="KW-1185">Reference proteome</keyword>
<evidence type="ECO:0000256" key="1">
    <source>
        <dbReference type="ARBA" id="ARBA00008875"/>
    </source>
</evidence>